<reference evidence="1" key="1">
    <citation type="submission" date="2020-11" db="EMBL/GenBank/DDBJ databases">
        <authorList>
            <consortium name="DOE Joint Genome Institute"/>
            <person name="Ahrendt S."/>
            <person name="Riley R."/>
            <person name="Andreopoulos W."/>
            <person name="Labutti K."/>
            <person name="Pangilinan J."/>
            <person name="Ruiz-Duenas F.J."/>
            <person name="Barrasa J.M."/>
            <person name="Sanchez-Garcia M."/>
            <person name="Camarero S."/>
            <person name="Miyauchi S."/>
            <person name="Serrano A."/>
            <person name="Linde D."/>
            <person name="Babiker R."/>
            <person name="Drula E."/>
            <person name="Ayuso-Fernandez I."/>
            <person name="Pacheco R."/>
            <person name="Padilla G."/>
            <person name="Ferreira P."/>
            <person name="Barriuso J."/>
            <person name="Kellner H."/>
            <person name="Castanera R."/>
            <person name="Alfaro M."/>
            <person name="Ramirez L."/>
            <person name="Pisabarro A.G."/>
            <person name="Kuo A."/>
            <person name="Tritt A."/>
            <person name="Lipzen A."/>
            <person name="He G."/>
            <person name="Yan M."/>
            <person name="Ng V."/>
            <person name="Cullen D."/>
            <person name="Martin F."/>
            <person name="Rosso M.-N."/>
            <person name="Henrissat B."/>
            <person name="Hibbett D."/>
            <person name="Martinez A.T."/>
            <person name="Grigoriev I.V."/>
        </authorList>
    </citation>
    <scope>NUCLEOTIDE SEQUENCE</scope>
    <source>
        <strain evidence="1">CBS 506.95</strain>
    </source>
</reference>
<protein>
    <recommendedName>
        <fullName evidence="3">F-box domain-containing protein</fullName>
    </recommendedName>
</protein>
<dbReference type="EMBL" id="MU157899">
    <property type="protein sequence ID" value="KAF9524430.1"/>
    <property type="molecule type" value="Genomic_DNA"/>
</dbReference>
<dbReference type="Proteomes" id="UP000807306">
    <property type="component" value="Unassembled WGS sequence"/>
</dbReference>
<dbReference type="AlphaFoldDB" id="A0A9P6E8I1"/>
<evidence type="ECO:0000313" key="2">
    <source>
        <dbReference type="Proteomes" id="UP000807306"/>
    </source>
</evidence>
<proteinExistence type="predicted"/>
<gene>
    <name evidence="1" type="ORF">CPB83DRAFT_886301</name>
</gene>
<comment type="caution">
    <text evidence="1">The sequence shown here is derived from an EMBL/GenBank/DDBJ whole genome shotgun (WGS) entry which is preliminary data.</text>
</comment>
<organism evidence="1 2">
    <name type="scientific">Crepidotus variabilis</name>
    <dbReference type="NCBI Taxonomy" id="179855"/>
    <lineage>
        <taxon>Eukaryota</taxon>
        <taxon>Fungi</taxon>
        <taxon>Dikarya</taxon>
        <taxon>Basidiomycota</taxon>
        <taxon>Agaricomycotina</taxon>
        <taxon>Agaricomycetes</taxon>
        <taxon>Agaricomycetidae</taxon>
        <taxon>Agaricales</taxon>
        <taxon>Agaricineae</taxon>
        <taxon>Crepidotaceae</taxon>
        <taxon>Crepidotus</taxon>
    </lineage>
</organism>
<sequence>MSKFSSNQADSASDHRPSIMDILPNELLATVFSAGTAQWIANNPHKYPFPFRVSLVCRHWRLLALRTPELWVVVYPPLHKLDTTDQSQMWVARWLERAGDLSLTFILDDLMWVMNYTGVQITKQALEGCLRAILPHSNRVRLLDISLIGYFDTLPLNSLLDLFQDGLLFEQLRQLSVCGPIRYTGREELQYALRGLPNLRKIRWSHSVPPFLENMTTLSILRLRPLVLEFQDLLNSCPNLQTLILLEITSIPEGVRLPQTITLSSLKTLALSVDHQFRTNIYPFVFLKLPNLKYLELDGPMNVSQTLRDSLGGCKLETLRLSNRSKGSNFREDQRYFQTLLNDVQVLEFVESTSADILSDVIHQPDLRRKRSAGSLFRLPPTSLTAAPSTASYSNLKTITMDTIAHGEVLNLCRFINLHRQVERVNLSINSHRHLKTSLLRNGNIISVEPTLMTGKKASSTFKAEVSGTRDVKEWLERLVKVHTIKSSAGLLDGEKITQRPFRELD</sequence>
<evidence type="ECO:0000313" key="1">
    <source>
        <dbReference type="EMBL" id="KAF9524430.1"/>
    </source>
</evidence>
<dbReference type="OrthoDB" id="2269034at2759"/>
<dbReference type="SUPFAM" id="SSF52058">
    <property type="entry name" value="L domain-like"/>
    <property type="match status" value="1"/>
</dbReference>
<accession>A0A9P6E8I1</accession>
<dbReference type="InterPro" id="IPR032675">
    <property type="entry name" value="LRR_dom_sf"/>
</dbReference>
<dbReference type="Gene3D" id="3.80.10.10">
    <property type="entry name" value="Ribonuclease Inhibitor"/>
    <property type="match status" value="1"/>
</dbReference>
<name>A0A9P6E8I1_9AGAR</name>
<keyword evidence="2" id="KW-1185">Reference proteome</keyword>
<dbReference type="Gene3D" id="1.20.1280.50">
    <property type="match status" value="1"/>
</dbReference>
<evidence type="ECO:0008006" key="3">
    <source>
        <dbReference type="Google" id="ProtNLM"/>
    </source>
</evidence>